<dbReference type="Pfam" id="PF10561">
    <property type="entry name" value="C2orf69"/>
    <property type="match status" value="1"/>
</dbReference>
<accession>A0AA88HZM3</accession>
<dbReference type="InterPro" id="IPR018881">
    <property type="entry name" value="C2orf69_mit"/>
</dbReference>
<sequence>MKLDIVLSIPMESQINLLKSRQSDPTDRILKGNVMTQLENPSRIGGMNSEIVFSFKLGSSDSRHFTLRGHDGRTDSVIFYNKGHRTLLQHLFVYFGGDVQDEPEAMEKHRDNKRFSEWNLQRTAKLLSENNHVPVLVIKPS</sequence>
<evidence type="ECO:0000313" key="2">
    <source>
        <dbReference type="Proteomes" id="UP001187531"/>
    </source>
</evidence>
<name>A0AA88HZM3_ARTSF</name>
<comment type="caution">
    <text evidence="1">The sequence shown here is derived from an EMBL/GenBank/DDBJ whole genome shotgun (WGS) entry which is preliminary data.</text>
</comment>
<organism evidence="1 2">
    <name type="scientific">Artemia franciscana</name>
    <name type="common">Brine shrimp</name>
    <name type="synonym">Artemia sanfranciscana</name>
    <dbReference type="NCBI Taxonomy" id="6661"/>
    <lineage>
        <taxon>Eukaryota</taxon>
        <taxon>Metazoa</taxon>
        <taxon>Ecdysozoa</taxon>
        <taxon>Arthropoda</taxon>
        <taxon>Crustacea</taxon>
        <taxon>Branchiopoda</taxon>
        <taxon>Anostraca</taxon>
        <taxon>Artemiidae</taxon>
        <taxon>Artemia</taxon>
    </lineage>
</organism>
<reference evidence="1" key="1">
    <citation type="submission" date="2023-07" db="EMBL/GenBank/DDBJ databases">
        <title>Chromosome-level genome assembly of Artemia franciscana.</title>
        <authorList>
            <person name="Jo E."/>
        </authorList>
    </citation>
    <scope>NUCLEOTIDE SEQUENCE</scope>
    <source>
        <tissue evidence="1">Whole body</tissue>
    </source>
</reference>
<gene>
    <name evidence="1" type="ORF">QYM36_004165</name>
</gene>
<dbReference type="AlphaFoldDB" id="A0AA88HZM3"/>
<dbReference type="Proteomes" id="UP001187531">
    <property type="component" value="Unassembled WGS sequence"/>
</dbReference>
<feature type="non-terminal residue" evidence="1">
    <location>
        <position position="141"/>
    </location>
</feature>
<evidence type="ECO:0000313" key="1">
    <source>
        <dbReference type="EMBL" id="KAK2720173.1"/>
    </source>
</evidence>
<protein>
    <submittedName>
        <fullName evidence="1">Uncharacterized protein</fullName>
    </submittedName>
</protein>
<dbReference type="EMBL" id="JAVRJZ010000007">
    <property type="protein sequence ID" value="KAK2720173.1"/>
    <property type="molecule type" value="Genomic_DNA"/>
</dbReference>
<keyword evidence="2" id="KW-1185">Reference proteome</keyword>
<proteinExistence type="predicted"/>